<gene>
    <name evidence="1" type="ORF">U1T56_18895</name>
</gene>
<dbReference type="PANTHER" id="PTHR21192:SF2">
    <property type="entry name" value="NADH DEHYDROGENASE [UBIQUINONE] 1 ALPHA SUBCOMPLEX ASSEMBLY FACTOR 3"/>
    <property type="match status" value="1"/>
</dbReference>
<organism evidence="1 2">
    <name type="scientific">Benzoatithermus flavus</name>
    <dbReference type="NCBI Taxonomy" id="3108223"/>
    <lineage>
        <taxon>Bacteria</taxon>
        <taxon>Pseudomonadati</taxon>
        <taxon>Pseudomonadota</taxon>
        <taxon>Alphaproteobacteria</taxon>
        <taxon>Geminicoccales</taxon>
        <taxon>Geminicoccaceae</taxon>
        <taxon>Benzoatithermus</taxon>
    </lineage>
</organism>
<evidence type="ECO:0000313" key="1">
    <source>
        <dbReference type="EMBL" id="MEK0085224.1"/>
    </source>
</evidence>
<dbReference type="SUPFAM" id="SSF64076">
    <property type="entry name" value="MTH938-like"/>
    <property type="match status" value="1"/>
</dbReference>
<keyword evidence="2" id="KW-1185">Reference proteome</keyword>
<sequence>MVQSSTPEIAPDRQLIQGYGSGSFTVSGVRHRGSLLVFPDHVLSWSVATPAELDLASLAPVRDAVPRPEILIVGSGAGFALFPPDLRQAVREWGIVVEIMTTPAACRTYNVLLADERRVAAALIAMPAA</sequence>
<dbReference type="InterPro" id="IPR036748">
    <property type="entry name" value="MTH938-like_sf"/>
</dbReference>
<comment type="caution">
    <text evidence="1">The sequence shown here is derived from an EMBL/GenBank/DDBJ whole genome shotgun (WGS) entry which is preliminary data.</text>
</comment>
<dbReference type="Proteomes" id="UP001375743">
    <property type="component" value="Unassembled WGS sequence"/>
</dbReference>
<reference evidence="1 2" key="1">
    <citation type="submission" date="2024-01" db="EMBL/GenBank/DDBJ databases">
        <title>Multi-omics insights into the function and evolution of sodium benzoate biodegradation pathways in Benzoatithermus flavus gen. nov., sp. nov. from hot spring.</title>
        <authorList>
            <person name="Hu C.-J."/>
            <person name="Li W.-J."/>
        </authorList>
    </citation>
    <scope>NUCLEOTIDE SEQUENCE [LARGE SCALE GENOMIC DNA]</scope>
    <source>
        <strain evidence="1 2">SYSU G07066</strain>
    </source>
</reference>
<dbReference type="Pfam" id="PF04430">
    <property type="entry name" value="DUF498"/>
    <property type="match status" value="1"/>
</dbReference>
<proteinExistence type="predicted"/>
<dbReference type="CDD" id="cd00248">
    <property type="entry name" value="Mth938-like"/>
    <property type="match status" value="1"/>
</dbReference>
<name>A0ABU8XVZ6_9PROT</name>
<evidence type="ECO:0000313" key="2">
    <source>
        <dbReference type="Proteomes" id="UP001375743"/>
    </source>
</evidence>
<accession>A0ABU8XVZ6</accession>
<dbReference type="RefSeq" id="WP_418161073.1">
    <property type="nucleotide sequence ID" value="NZ_JBBLZC010000023.1"/>
</dbReference>
<dbReference type="EMBL" id="JBBLZC010000023">
    <property type="protein sequence ID" value="MEK0085224.1"/>
    <property type="molecule type" value="Genomic_DNA"/>
</dbReference>
<protein>
    <submittedName>
        <fullName evidence="1">Mth938-like domain-containing protein</fullName>
    </submittedName>
</protein>
<dbReference type="InterPro" id="IPR007523">
    <property type="entry name" value="NDUFAF3/AAMDC"/>
</dbReference>
<dbReference type="PANTHER" id="PTHR21192">
    <property type="entry name" value="NUCLEAR PROTEIN E3-3"/>
    <property type="match status" value="1"/>
</dbReference>
<dbReference type="Gene3D" id="3.40.1230.10">
    <property type="entry name" value="MTH938-like"/>
    <property type="match status" value="1"/>
</dbReference>